<organism evidence="9 10">
    <name type="scientific">Halothiobacillus diazotrophicus</name>
    <dbReference type="NCBI Taxonomy" id="1860122"/>
    <lineage>
        <taxon>Bacteria</taxon>
        <taxon>Pseudomonadati</taxon>
        <taxon>Pseudomonadota</taxon>
        <taxon>Gammaproteobacteria</taxon>
        <taxon>Chromatiales</taxon>
        <taxon>Halothiobacillaceae</taxon>
        <taxon>Halothiobacillus</taxon>
    </lineage>
</organism>
<proteinExistence type="inferred from homology"/>
<gene>
    <name evidence="4" type="primary">truA</name>
    <name evidence="9" type="ORF">A9404_03050</name>
</gene>
<evidence type="ECO:0000256" key="4">
    <source>
        <dbReference type="HAMAP-Rule" id="MF_00171"/>
    </source>
</evidence>
<dbReference type="EMBL" id="CP016027">
    <property type="protein sequence ID" value="ANJ66491.1"/>
    <property type="molecule type" value="Genomic_DNA"/>
</dbReference>
<dbReference type="Pfam" id="PF01416">
    <property type="entry name" value="PseudoU_synth_1"/>
    <property type="match status" value="2"/>
</dbReference>
<dbReference type="KEGG" id="haz:A9404_03050"/>
<protein>
    <recommendedName>
        <fullName evidence="4">tRNA pseudouridine synthase A</fullName>
        <ecNumber evidence="4">5.4.99.12</ecNumber>
    </recommendedName>
    <alternativeName>
        <fullName evidence="4">tRNA pseudouridine(38-40) synthase</fullName>
    </alternativeName>
    <alternativeName>
        <fullName evidence="4">tRNA pseudouridylate synthase I</fullName>
    </alternativeName>
    <alternativeName>
        <fullName evidence="4">tRNA-uridine isomerase I</fullName>
    </alternativeName>
</protein>
<dbReference type="EC" id="5.4.99.12" evidence="4"/>
<dbReference type="Proteomes" id="UP000078596">
    <property type="component" value="Chromosome"/>
</dbReference>
<dbReference type="GO" id="GO:0003723">
    <property type="term" value="F:RNA binding"/>
    <property type="evidence" value="ECO:0007669"/>
    <property type="project" value="InterPro"/>
</dbReference>
<dbReference type="GO" id="GO:0031119">
    <property type="term" value="P:tRNA pseudouridine synthesis"/>
    <property type="evidence" value="ECO:0007669"/>
    <property type="project" value="UniProtKB-UniRule"/>
</dbReference>
<keyword evidence="2 4" id="KW-0819">tRNA processing</keyword>
<dbReference type="InterPro" id="IPR020097">
    <property type="entry name" value="PsdUridine_synth_TruA_a/b_dom"/>
</dbReference>
<dbReference type="PIRSF" id="PIRSF001430">
    <property type="entry name" value="tRNA_psdUrid_synth"/>
    <property type="match status" value="1"/>
</dbReference>
<evidence type="ECO:0000313" key="9">
    <source>
        <dbReference type="EMBL" id="ANJ66491.1"/>
    </source>
</evidence>
<comment type="function">
    <text evidence="4">Formation of pseudouridine at positions 38, 39 and 40 in the anticodon stem and loop of transfer RNAs.</text>
</comment>
<dbReference type="InterPro" id="IPR001406">
    <property type="entry name" value="PsdUridine_synth_TruA"/>
</dbReference>
<dbReference type="PANTHER" id="PTHR11142">
    <property type="entry name" value="PSEUDOURIDYLATE SYNTHASE"/>
    <property type="match status" value="1"/>
</dbReference>
<evidence type="ECO:0000256" key="6">
    <source>
        <dbReference type="PIRSR" id="PIRSR001430-2"/>
    </source>
</evidence>
<evidence type="ECO:0000256" key="3">
    <source>
        <dbReference type="ARBA" id="ARBA00023235"/>
    </source>
</evidence>
<dbReference type="GO" id="GO:0160147">
    <property type="term" value="F:tRNA pseudouridine(38-40) synthase activity"/>
    <property type="evidence" value="ECO:0007669"/>
    <property type="project" value="UniProtKB-EC"/>
</dbReference>
<feature type="domain" description="Pseudouridine synthase I TruA alpha/beta" evidence="8">
    <location>
        <begin position="144"/>
        <end position="245"/>
    </location>
</feature>
<feature type="binding site" evidence="4 6">
    <location>
        <position position="110"/>
    </location>
    <ligand>
        <name>substrate</name>
    </ligand>
</feature>
<feature type="domain" description="Pseudouridine synthase I TruA alpha/beta" evidence="8">
    <location>
        <begin position="7"/>
        <end position="103"/>
    </location>
</feature>
<feature type="active site" description="Nucleophile" evidence="4 5">
    <location>
        <position position="52"/>
    </location>
</feature>
<evidence type="ECO:0000259" key="8">
    <source>
        <dbReference type="Pfam" id="PF01416"/>
    </source>
</evidence>
<evidence type="ECO:0000313" key="10">
    <source>
        <dbReference type="Proteomes" id="UP000078596"/>
    </source>
</evidence>
<evidence type="ECO:0000256" key="2">
    <source>
        <dbReference type="ARBA" id="ARBA00022694"/>
    </source>
</evidence>
<dbReference type="HAMAP" id="MF_00171">
    <property type="entry name" value="TruA"/>
    <property type="match status" value="1"/>
</dbReference>
<dbReference type="InterPro" id="IPR020094">
    <property type="entry name" value="TruA/RsuA/RluB/E/F_N"/>
</dbReference>
<reference evidence="9 10" key="1">
    <citation type="submission" date="2016-06" db="EMBL/GenBank/DDBJ databases">
        <title>Insight into the functional genes involving in sulfur oxidation in Pearl River water.</title>
        <authorList>
            <person name="Luo J."/>
            <person name="Tan X."/>
            <person name="Lin W."/>
        </authorList>
    </citation>
    <scope>NUCLEOTIDE SEQUENCE [LARGE SCALE GENOMIC DNA]</scope>
    <source>
        <strain evidence="9 10">LS2</strain>
    </source>
</reference>
<dbReference type="InterPro" id="IPR020103">
    <property type="entry name" value="PsdUridine_synth_cat_dom_sf"/>
</dbReference>
<dbReference type="Gene3D" id="3.30.70.660">
    <property type="entry name" value="Pseudouridine synthase I, catalytic domain, C-terminal subdomain"/>
    <property type="match status" value="1"/>
</dbReference>
<dbReference type="Gene3D" id="3.30.70.580">
    <property type="entry name" value="Pseudouridine synthase I, catalytic domain, N-terminal subdomain"/>
    <property type="match status" value="1"/>
</dbReference>
<evidence type="ECO:0000256" key="1">
    <source>
        <dbReference type="ARBA" id="ARBA00009375"/>
    </source>
</evidence>
<dbReference type="RefSeq" id="WP_066098557.1">
    <property type="nucleotide sequence ID" value="NZ_CP016027.1"/>
</dbReference>
<name>A0A191ZF36_9GAMM</name>
<keyword evidence="10" id="KW-1185">Reference proteome</keyword>
<dbReference type="OrthoDB" id="9811823at2"/>
<evidence type="ECO:0000256" key="5">
    <source>
        <dbReference type="PIRSR" id="PIRSR001430-1"/>
    </source>
</evidence>
<dbReference type="STRING" id="1860122.A9404_03050"/>
<dbReference type="AlphaFoldDB" id="A0A191ZF36"/>
<comment type="caution">
    <text evidence="4">Lacks conserved residue(s) required for the propagation of feature annotation.</text>
</comment>
<comment type="similarity">
    <text evidence="1 4 7">Belongs to the tRNA pseudouridine synthase TruA family.</text>
</comment>
<accession>A0A191ZF36</accession>
<comment type="subunit">
    <text evidence="4">Homodimer.</text>
</comment>
<dbReference type="InterPro" id="IPR020095">
    <property type="entry name" value="PsdUridine_synth_TruA_C"/>
</dbReference>
<comment type="catalytic activity">
    <reaction evidence="4 7">
        <text>uridine(38/39/40) in tRNA = pseudouridine(38/39/40) in tRNA</text>
        <dbReference type="Rhea" id="RHEA:22376"/>
        <dbReference type="Rhea" id="RHEA-COMP:10085"/>
        <dbReference type="Rhea" id="RHEA-COMP:10087"/>
        <dbReference type="ChEBI" id="CHEBI:65314"/>
        <dbReference type="ChEBI" id="CHEBI:65315"/>
        <dbReference type="EC" id="5.4.99.12"/>
    </reaction>
</comment>
<dbReference type="CDD" id="cd02570">
    <property type="entry name" value="PseudoU_synth_EcTruA"/>
    <property type="match status" value="1"/>
</dbReference>
<sequence length="271" mass="30051">MSRIALAVEYDGSNYHGWQRQPTVDSIQARLEHALSRVADASIETVCAGRTDRGVHATYQVVHFESPVARPERAWLLGGTFFLPADITLLWAKAVPDDFHARFSATARSYRYVILNRETRPALHRGRVTWHRGSLDADAMHVAGQHLLGEHDFSSFRARDCQSISPVRHLESLTVRRQGDYVYLDITANAFLHHMVRNIVGTLLPVGEGRVPPDTLQAVLAARQRTAAGITAPADGLYLVNVRYPGHFGLEAPPGPPVFWAETGEFPPTSC</sequence>
<dbReference type="NCBIfam" id="TIGR00071">
    <property type="entry name" value="hisT_truA"/>
    <property type="match status" value="1"/>
</dbReference>
<dbReference type="PANTHER" id="PTHR11142:SF0">
    <property type="entry name" value="TRNA PSEUDOURIDINE SYNTHASE-LIKE 1"/>
    <property type="match status" value="1"/>
</dbReference>
<evidence type="ECO:0000256" key="7">
    <source>
        <dbReference type="RuleBase" id="RU003792"/>
    </source>
</evidence>
<keyword evidence="3 4" id="KW-0413">Isomerase</keyword>
<dbReference type="FunFam" id="3.30.70.580:FF:000001">
    <property type="entry name" value="tRNA pseudouridine synthase A"/>
    <property type="match status" value="1"/>
</dbReference>
<dbReference type="SUPFAM" id="SSF55120">
    <property type="entry name" value="Pseudouridine synthase"/>
    <property type="match status" value="1"/>
</dbReference>